<sequence length="84" mass="9203">MSYTNLKIQNFAHRADGAKDTDMEEQQEDKDGPQGLPVKLRMRASVATALGAAAAQAKILADQEEREMEQLAAPLIDQQFGCNL</sequence>
<proteinExistence type="predicted"/>
<accession>A0A178U6G9</accession>
<evidence type="ECO:0000313" key="3">
    <source>
        <dbReference type="EMBL" id="OAO89250.1"/>
    </source>
</evidence>
<evidence type="ECO:0000256" key="1">
    <source>
        <dbReference type="SAM" id="MobiDB-lite"/>
    </source>
</evidence>
<feature type="region of interest" description="Disordered" evidence="1">
    <location>
        <begin position="1"/>
        <end position="37"/>
    </location>
</feature>
<evidence type="ECO:0000259" key="2">
    <source>
        <dbReference type="Pfam" id="PF16495"/>
    </source>
</evidence>
<protein>
    <recommendedName>
        <fullName evidence="2">SMARCC C-terminal domain-containing protein</fullName>
    </recommendedName>
</protein>
<organism evidence="3 4">
    <name type="scientific">Arabidopsis thaliana</name>
    <name type="common">Mouse-ear cress</name>
    <dbReference type="NCBI Taxonomy" id="3702"/>
    <lineage>
        <taxon>Eukaryota</taxon>
        <taxon>Viridiplantae</taxon>
        <taxon>Streptophyta</taxon>
        <taxon>Embryophyta</taxon>
        <taxon>Tracheophyta</taxon>
        <taxon>Spermatophyta</taxon>
        <taxon>Magnoliopsida</taxon>
        <taxon>eudicotyledons</taxon>
        <taxon>Gunneridae</taxon>
        <taxon>Pentapetalae</taxon>
        <taxon>rosids</taxon>
        <taxon>malvids</taxon>
        <taxon>Brassicales</taxon>
        <taxon>Brassicaceae</taxon>
        <taxon>Camelineae</taxon>
        <taxon>Arabidopsis</taxon>
    </lineage>
</organism>
<feature type="domain" description="SMARCC C-terminal" evidence="2">
    <location>
        <begin position="48"/>
        <end position="80"/>
    </location>
</feature>
<name>A0A178U6G9_ARATH</name>
<dbReference type="AlphaFoldDB" id="A0A178U6G9"/>
<evidence type="ECO:0000313" key="4">
    <source>
        <dbReference type="Proteomes" id="UP000078284"/>
    </source>
</evidence>
<keyword evidence="3" id="KW-0496">Mitochondrion</keyword>
<dbReference type="Pfam" id="PF16495">
    <property type="entry name" value="SWIRM-assoc_1"/>
    <property type="match status" value="1"/>
</dbReference>
<geneLocation type="mitochondrion" evidence="3"/>
<comment type="caution">
    <text evidence="3">The sequence shown here is derived from an EMBL/GenBank/DDBJ whole genome shotgun (WGS) entry which is preliminary data.</text>
</comment>
<gene>
    <name evidence="3" type="ORF">AXX17_ATUG02440</name>
</gene>
<reference evidence="4" key="1">
    <citation type="journal article" date="2016" name="Proc. Natl. Acad. Sci. U.S.A.">
        <title>Chromosome-level assembly of Arabidopsis thaliana Ler reveals the extent of translocation and inversion polymorphisms.</title>
        <authorList>
            <person name="Zapata L."/>
            <person name="Ding J."/>
            <person name="Willing E.M."/>
            <person name="Hartwig B."/>
            <person name="Bezdan D."/>
            <person name="Jiao W.B."/>
            <person name="Patel V."/>
            <person name="Velikkakam James G."/>
            <person name="Koornneef M."/>
            <person name="Ossowski S."/>
            <person name="Schneeberger K."/>
        </authorList>
    </citation>
    <scope>NUCLEOTIDE SEQUENCE [LARGE SCALE GENOMIC DNA]</scope>
    <source>
        <strain evidence="4">cv. Landsberg erecta</strain>
    </source>
</reference>
<dbReference type="EMBL" id="LUHQ01000019">
    <property type="protein sequence ID" value="OAO89250.1"/>
    <property type="molecule type" value="Genomic_DNA"/>
</dbReference>
<dbReference type="InterPro" id="IPR032451">
    <property type="entry name" value="SMARCC_C"/>
</dbReference>
<dbReference type="Proteomes" id="UP000078284">
    <property type="component" value="Unassembled WGS sequence"/>
</dbReference>